<evidence type="ECO:0000256" key="2">
    <source>
        <dbReference type="ARBA" id="ARBA00010604"/>
    </source>
</evidence>
<dbReference type="GO" id="GO:0031204">
    <property type="term" value="P:post-translational protein targeting to membrane, translocation"/>
    <property type="evidence" value="ECO:0007669"/>
    <property type="project" value="TreeGrafter"/>
</dbReference>
<dbReference type="OrthoDB" id="200187at2759"/>
<keyword evidence="4" id="KW-0813">Transport</keyword>
<proteinExistence type="inferred from homology"/>
<dbReference type="Pfam" id="PF03839">
    <property type="entry name" value="Sec62"/>
    <property type="match status" value="1"/>
</dbReference>
<feature type="transmembrane region" description="Helical" evidence="11">
    <location>
        <begin position="140"/>
        <end position="159"/>
    </location>
</feature>
<comment type="subcellular location">
    <subcellularLocation>
        <location evidence="1">Endoplasmic reticulum membrane</location>
        <topology evidence="1">Multi-pass membrane protein</topology>
    </subcellularLocation>
</comment>
<evidence type="ECO:0000313" key="13">
    <source>
        <dbReference type="Proteomes" id="UP000078046"/>
    </source>
</evidence>
<dbReference type="InterPro" id="IPR004728">
    <property type="entry name" value="Sec62"/>
</dbReference>
<keyword evidence="5 11" id="KW-0812">Transmembrane</keyword>
<keyword evidence="10 11" id="KW-0472">Membrane</keyword>
<evidence type="ECO:0000256" key="4">
    <source>
        <dbReference type="ARBA" id="ARBA00022448"/>
    </source>
</evidence>
<keyword evidence="6" id="KW-0256">Endoplasmic reticulum</keyword>
<dbReference type="EMBL" id="LWCA01000064">
    <property type="protein sequence ID" value="OAF71281.1"/>
    <property type="molecule type" value="Genomic_DNA"/>
</dbReference>
<evidence type="ECO:0000256" key="6">
    <source>
        <dbReference type="ARBA" id="ARBA00022824"/>
    </source>
</evidence>
<evidence type="ECO:0000256" key="7">
    <source>
        <dbReference type="ARBA" id="ARBA00022927"/>
    </source>
</evidence>
<accession>A0A177BCN4</accession>
<keyword evidence="8 11" id="KW-1133">Transmembrane helix</keyword>
<dbReference type="Gene3D" id="1.10.10.10">
    <property type="entry name" value="Winged helix-like DNA-binding domain superfamily/Winged helix DNA-binding domain"/>
    <property type="match status" value="1"/>
</dbReference>
<evidence type="ECO:0000313" key="12">
    <source>
        <dbReference type="EMBL" id="OAF71281.1"/>
    </source>
</evidence>
<evidence type="ECO:0000256" key="1">
    <source>
        <dbReference type="ARBA" id="ARBA00004477"/>
    </source>
</evidence>
<name>A0A177BCN4_9BILA</name>
<sequence length="236" mass="27374">MKEKKKNSTDEGPQHSAEDLELINYLYNNVTIKSGKCLDTYVDYFTSEDAIDTFSNSKKHKAQFDSKIEIITVCQHLLELDFFHRAQRFLKTKKSTPAKTKQNVFPTAKKLKLEPHEQNVFLDGDNVYIFTYEPRSIKKFLIGCLFVVGTVAVCMYPLWPETGKTGAYYISLLLGIFVAVILFLSVFRYILWILIYAVTYGKLDFFLFPNLTEDVGFIDSFIPLYIIKRPKKKKKL</sequence>
<comment type="similarity">
    <text evidence="2">Belongs to the SEC62 family.</text>
</comment>
<evidence type="ECO:0000256" key="9">
    <source>
        <dbReference type="ARBA" id="ARBA00023010"/>
    </source>
</evidence>
<dbReference type="PANTHER" id="PTHR12443">
    <property type="entry name" value="TRANSLOCATION PROTEIN SEC62"/>
    <property type="match status" value="1"/>
</dbReference>
<feature type="transmembrane region" description="Helical" evidence="11">
    <location>
        <begin position="166"/>
        <end position="199"/>
    </location>
</feature>
<reference evidence="12 13" key="1">
    <citation type="submission" date="2016-04" db="EMBL/GenBank/DDBJ databases">
        <title>The genome of Intoshia linei affirms orthonectids as highly simplified spiralians.</title>
        <authorList>
            <person name="Mikhailov K.V."/>
            <person name="Slusarev G.S."/>
            <person name="Nikitin M.A."/>
            <person name="Logacheva M.D."/>
            <person name="Penin A."/>
            <person name="Aleoshin V."/>
            <person name="Panchin Y.V."/>
        </authorList>
    </citation>
    <scope>NUCLEOTIDE SEQUENCE [LARGE SCALE GENOMIC DNA]</scope>
    <source>
        <strain evidence="12">Intl2013</strain>
        <tissue evidence="12">Whole animal</tissue>
    </source>
</reference>
<gene>
    <name evidence="12" type="ORF">A3Q56_00961</name>
</gene>
<keyword evidence="13" id="KW-1185">Reference proteome</keyword>
<evidence type="ECO:0000256" key="11">
    <source>
        <dbReference type="SAM" id="Phobius"/>
    </source>
</evidence>
<evidence type="ECO:0000256" key="5">
    <source>
        <dbReference type="ARBA" id="ARBA00022692"/>
    </source>
</evidence>
<evidence type="ECO:0000256" key="8">
    <source>
        <dbReference type="ARBA" id="ARBA00022989"/>
    </source>
</evidence>
<comment type="caution">
    <text evidence="12">The sequence shown here is derived from an EMBL/GenBank/DDBJ whole genome shotgun (WGS) entry which is preliminary data.</text>
</comment>
<evidence type="ECO:0000256" key="3">
    <source>
        <dbReference type="ARBA" id="ARBA00021257"/>
    </source>
</evidence>
<evidence type="ECO:0000256" key="10">
    <source>
        <dbReference type="ARBA" id="ARBA00023136"/>
    </source>
</evidence>
<dbReference type="Proteomes" id="UP000078046">
    <property type="component" value="Unassembled WGS sequence"/>
</dbReference>
<organism evidence="12 13">
    <name type="scientific">Intoshia linei</name>
    <dbReference type="NCBI Taxonomy" id="1819745"/>
    <lineage>
        <taxon>Eukaryota</taxon>
        <taxon>Metazoa</taxon>
        <taxon>Spiralia</taxon>
        <taxon>Lophotrochozoa</taxon>
        <taxon>Mesozoa</taxon>
        <taxon>Orthonectida</taxon>
        <taxon>Rhopaluridae</taxon>
        <taxon>Intoshia</taxon>
    </lineage>
</organism>
<keyword evidence="7" id="KW-0653">Protein transport</keyword>
<protein>
    <recommendedName>
        <fullName evidence="3">Translocation protein SEC62</fullName>
    </recommendedName>
</protein>
<dbReference type="InterPro" id="IPR036388">
    <property type="entry name" value="WH-like_DNA-bd_sf"/>
</dbReference>
<dbReference type="AlphaFoldDB" id="A0A177BCN4"/>
<dbReference type="GO" id="GO:0005789">
    <property type="term" value="C:endoplasmic reticulum membrane"/>
    <property type="evidence" value="ECO:0007669"/>
    <property type="project" value="UniProtKB-SubCell"/>
</dbReference>
<keyword evidence="9" id="KW-0811">Translocation</keyword>
<dbReference type="PANTHER" id="PTHR12443:SF9">
    <property type="entry name" value="TRANSLOCATION PROTEIN SEC62"/>
    <property type="match status" value="1"/>
</dbReference>